<dbReference type="EMBL" id="CP117418">
    <property type="protein sequence ID" value="WCT80112.1"/>
    <property type="molecule type" value="Genomic_DNA"/>
</dbReference>
<geneLocation type="plasmid" evidence="2 3">
    <name>unnamed1</name>
</geneLocation>
<keyword evidence="1" id="KW-0472">Membrane</keyword>
<accession>A0ABY7U5D5</accession>
<proteinExistence type="predicted"/>
<evidence type="ECO:0000313" key="3">
    <source>
        <dbReference type="Proteomes" id="UP001218231"/>
    </source>
</evidence>
<keyword evidence="1" id="KW-0812">Transmembrane</keyword>
<keyword evidence="1" id="KW-1133">Transmembrane helix</keyword>
<evidence type="ECO:0008006" key="4">
    <source>
        <dbReference type="Google" id="ProtNLM"/>
    </source>
</evidence>
<feature type="transmembrane region" description="Helical" evidence="1">
    <location>
        <begin position="108"/>
        <end position="129"/>
    </location>
</feature>
<reference evidence="2 3" key="1">
    <citation type="submission" date="2023-02" db="EMBL/GenBank/DDBJ databases">
        <title>Genome sequence of Novosphingobium humi KACC 19094.</title>
        <authorList>
            <person name="Kim S."/>
            <person name="Heo J."/>
            <person name="Kwon S.-W."/>
        </authorList>
    </citation>
    <scope>NUCLEOTIDE SEQUENCE [LARGE SCALE GENOMIC DNA]</scope>
    <source>
        <strain evidence="2 3">KACC 19094</strain>
        <plasmid evidence="2 3">unnamed1</plasmid>
    </source>
</reference>
<protein>
    <recommendedName>
        <fullName evidence="4">DUF1761 domain-containing protein</fullName>
    </recommendedName>
</protein>
<name>A0ABY7U5D5_9SPHN</name>
<gene>
    <name evidence="2" type="ORF">PQ457_18820</name>
</gene>
<feature type="transmembrane region" description="Helical" evidence="1">
    <location>
        <begin position="80"/>
        <end position="101"/>
    </location>
</feature>
<organism evidence="2 3">
    <name type="scientific">Novosphingobium humi</name>
    <dbReference type="NCBI Taxonomy" id="2282397"/>
    <lineage>
        <taxon>Bacteria</taxon>
        <taxon>Pseudomonadati</taxon>
        <taxon>Pseudomonadota</taxon>
        <taxon>Alphaproteobacteria</taxon>
        <taxon>Sphingomonadales</taxon>
        <taxon>Sphingomonadaceae</taxon>
        <taxon>Novosphingobium</taxon>
    </lineage>
</organism>
<keyword evidence="2" id="KW-0614">Plasmid</keyword>
<evidence type="ECO:0000313" key="2">
    <source>
        <dbReference type="EMBL" id="WCT80112.1"/>
    </source>
</evidence>
<evidence type="ECO:0000256" key="1">
    <source>
        <dbReference type="SAM" id="Phobius"/>
    </source>
</evidence>
<dbReference type="RefSeq" id="WP_273620383.1">
    <property type="nucleotide sequence ID" value="NZ_CP117418.1"/>
</dbReference>
<feature type="transmembrane region" description="Helical" evidence="1">
    <location>
        <begin position="56"/>
        <end position="74"/>
    </location>
</feature>
<keyword evidence="3" id="KW-1185">Reference proteome</keyword>
<sequence length="157" mass="17324">MTRHVAFLILLIASSLYAAMRGGRPEQIGAATLFGGAWASVFAADPTRAHFRQLETGILIIDMVLLAIFLWLAIRSTRFWPIWVAALLQAEVFIHVGQIVVPAAGWKAYMNALAVWGWVAQIVLIVATWRHRQRLAQQGSDASWKGGPASRPPIQRG</sequence>
<dbReference type="Proteomes" id="UP001218231">
    <property type="component" value="Plasmid unnamed1"/>
</dbReference>